<dbReference type="Pfam" id="PF13439">
    <property type="entry name" value="Glyco_transf_4"/>
    <property type="match status" value="1"/>
</dbReference>
<proteinExistence type="predicted"/>
<protein>
    <submittedName>
        <fullName evidence="3 4">Glycosyltransferase</fullName>
    </submittedName>
</protein>
<dbReference type="Gene3D" id="3.40.50.2000">
    <property type="entry name" value="Glycogen Phosphorylase B"/>
    <property type="match status" value="2"/>
</dbReference>
<evidence type="ECO:0000313" key="5">
    <source>
        <dbReference type="Proteomes" id="UP000256321"/>
    </source>
</evidence>
<organism evidence="4 5">
    <name type="scientific">Parabacteroides acidifaciens</name>
    <dbReference type="NCBI Taxonomy" id="2290935"/>
    <lineage>
        <taxon>Bacteria</taxon>
        <taxon>Pseudomonadati</taxon>
        <taxon>Bacteroidota</taxon>
        <taxon>Bacteroidia</taxon>
        <taxon>Bacteroidales</taxon>
        <taxon>Tannerellaceae</taxon>
        <taxon>Parabacteroides</taxon>
    </lineage>
</organism>
<dbReference type="PANTHER" id="PTHR45947">
    <property type="entry name" value="SULFOQUINOVOSYL TRANSFERASE SQD2"/>
    <property type="match status" value="1"/>
</dbReference>
<keyword evidence="4" id="KW-0808">Transferase</keyword>
<dbReference type="RefSeq" id="WP_115499477.1">
    <property type="nucleotide sequence ID" value="NZ_JACRTI010000019.1"/>
</dbReference>
<dbReference type="EMBL" id="QREV01000019">
    <property type="protein sequence ID" value="RDU49310.1"/>
    <property type="molecule type" value="Genomic_DNA"/>
</dbReference>
<feature type="domain" description="Glycosyltransferase subfamily 4-like N-terminal" evidence="2">
    <location>
        <begin position="16"/>
        <end position="176"/>
    </location>
</feature>
<dbReference type="EMBL" id="JACRTI010000019">
    <property type="protein sequence ID" value="MBC8601973.1"/>
    <property type="molecule type" value="Genomic_DNA"/>
</dbReference>
<gene>
    <name evidence="4" type="ORF">DWU89_09850</name>
    <name evidence="3" type="ORF">H8784_09620</name>
</gene>
<dbReference type="PANTHER" id="PTHR45947:SF3">
    <property type="entry name" value="SULFOQUINOVOSYL TRANSFERASE SQD2"/>
    <property type="match status" value="1"/>
</dbReference>
<evidence type="ECO:0000313" key="3">
    <source>
        <dbReference type="EMBL" id="MBC8601973.1"/>
    </source>
</evidence>
<dbReference type="CDD" id="cd03801">
    <property type="entry name" value="GT4_PimA-like"/>
    <property type="match status" value="1"/>
</dbReference>
<dbReference type="Pfam" id="PF00534">
    <property type="entry name" value="Glycos_transf_1"/>
    <property type="match status" value="1"/>
</dbReference>
<feature type="domain" description="Glycosyl transferase family 1" evidence="1">
    <location>
        <begin position="197"/>
        <end position="340"/>
    </location>
</feature>
<evidence type="ECO:0000259" key="2">
    <source>
        <dbReference type="Pfam" id="PF13439"/>
    </source>
</evidence>
<dbReference type="InterPro" id="IPR028098">
    <property type="entry name" value="Glyco_trans_4-like_N"/>
</dbReference>
<dbReference type="GO" id="GO:0016757">
    <property type="term" value="F:glycosyltransferase activity"/>
    <property type="evidence" value="ECO:0007669"/>
    <property type="project" value="InterPro"/>
</dbReference>
<comment type="caution">
    <text evidence="4">The sequence shown here is derived from an EMBL/GenBank/DDBJ whole genome shotgun (WGS) entry which is preliminary data.</text>
</comment>
<dbReference type="AlphaFoldDB" id="A0A3D8HEY4"/>
<name>A0A3D8HEY4_9BACT</name>
<evidence type="ECO:0000259" key="1">
    <source>
        <dbReference type="Pfam" id="PF00534"/>
    </source>
</evidence>
<keyword evidence="6" id="KW-1185">Reference proteome</keyword>
<reference evidence="4 5" key="1">
    <citation type="submission" date="2018-07" db="EMBL/GenBank/DDBJ databases">
        <title>Parabacteroides acidifaciens nov. sp., isolated from human feces.</title>
        <authorList>
            <person name="Wang Y.J."/>
        </authorList>
    </citation>
    <scope>NUCLEOTIDE SEQUENCE [LARGE SCALE GENOMIC DNA]</scope>
    <source>
        <strain evidence="4 5">426-9</strain>
    </source>
</reference>
<dbReference type="Proteomes" id="UP000256321">
    <property type="component" value="Unassembled WGS sequence"/>
</dbReference>
<dbReference type="InterPro" id="IPR050194">
    <property type="entry name" value="Glycosyltransferase_grp1"/>
</dbReference>
<accession>A0A3D8HEY4</accession>
<evidence type="ECO:0000313" key="6">
    <source>
        <dbReference type="Proteomes" id="UP000629596"/>
    </source>
</evidence>
<sequence length="363" mass="41193">MRIVVVGLRGFPNIQGGVETHCEELFPRIAKMGHEIIVVRRKNFVKENPPRSEYRGVKFKDIPSPSISGLEAAVHTAFGILYAKKVRADILHVQAIGPSVMIPLARLLGLRVVMTHHGPDYDRDKWGIFAKFILRLGERFAAMGAKDIISISTVISDILKEKYKRVKRVHLIFNGITSFDGITDSTDYLDSIHLSPGKYILAVGRFVEEKRFDKLIEAYIKLHLKDYKLIIAGDTDYPTSYAHFLKTFALENEVIIPGIVKGEKLYQLYKHAALFVLPSSHEGLPITLLEAMACRQKVLVSDIPANKAVGLPEKNYFKLDDIEDMMHHIKDLLNNGQTNQTYDLSKYDWDNIAKETEKVYLTK</sequence>
<evidence type="ECO:0000313" key="4">
    <source>
        <dbReference type="EMBL" id="RDU49310.1"/>
    </source>
</evidence>
<dbReference type="SUPFAM" id="SSF53756">
    <property type="entry name" value="UDP-Glycosyltransferase/glycogen phosphorylase"/>
    <property type="match status" value="1"/>
</dbReference>
<dbReference type="InterPro" id="IPR001296">
    <property type="entry name" value="Glyco_trans_1"/>
</dbReference>
<reference evidence="3 6" key="2">
    <citation type="submission" date="2020-08" db="EMBL/GenBank/DDBJ databases">
        <title>Genome public.</title>
        <authorList>
            <person name="Liu C."/>
            <person name="Sun Q."/>
        </authorList>
    </citation>
    <scope>NUCLEOTIDE SEQUENCE [LARGE SCALE GENOMIC DNA]</scope>
    <source>
        <strain evidence="3 6">426_9</strain>
    </source>
</reference>
<dbReference type="Proteomes" id="UP000629596">
    <property type="component" value="Unassembled WGS sequence"/>
</dbReference>